<sequence>MIKDFGYEEPSKISELSTIVMTSFAFGQTLTAVSWGRFSDKYGRKPALMIGSFGTLVMTVFFGLSRNIYMAIAARLCCGLLNGNVGVMRTMVAEIVGNRREHQTRAFALLPMAMNIGTIVGPIIGGMLANPVEQFPGLFKDNRLFAAFPYLLPNLVPVPMSLASVCLIALFIKETGDSRHTVLRVETDPMLKMGNALKSWFIRAEAEKSETEDEEEPLLQNQQDDEESATEDSSAESDAYEHASLRSILTKPVRVTLVCHVLLMLHCPAFMQLLPLLLATPRIEQEWRNAVVFNGGLGLPTSRIGVIIAILAIMSIVLQIAVYPTVATKLGNALTHRMALFAFPIGYTLIPYLSFLPKDNDNLAIIASTILSSLCVVGRTFAIPPMTVLMTNASPSRKVLGTVHGLTHSATSAARCVGPFLLGNIYSLGVKVGIIGLAWWIMSLTAIIEIFSAVQLKEWGQ</sequence>
<organism evidence="9 10">
    <name type="scientific">Trichomonascus ciferrii</name>
    <dbReference type="NCBI Taxonomy" id="44093"/>
    <lineage>
        <taxon>Eukaryota</taxon>
        <taxon>Fungi</taxon>
        <taxon>Dikarya</taxon>
        <taxon>Ascomycota</taxon>
        <taxon>Saccharomycotina</taxon>
        <taxon>Dipodascomycetes</taxon>
        <taxon>Dipodascales</taxon>
        <taxon>Trichomonascaceae</taxon>
        <taxon>Trichomonascus</taxon>
        <taxon>Trichomonascus ciferrii complex</taxon>
    </lineage>
</organism>
<proteinExistence type="predicted"/>
<dbReference type="PROSITE" id="PS50850">
    <property type="entry name" value="MFS"/>
    <property type="match status" value="1"/>
</dbReference>
<feature type="transmembrane region" description="Helical" evidence="7">
    <location>
        <begin position="255"/>
        <end position="278"/>
    </location>
</feature>
<evidence type="ECO:0000256" key="7">
    <source>
        <dbReference type="SAM" id="Phobius"/>
    </source>
</evidence>
<dbReference type="SUPFAM" id="SSF103473">
    <property type="entry name" value="MFS general substrate transporter"/>
    <property type="match status" value="1"/>
</dbReference>
<dbReference type="VEuPathDB" id="FungiDB:TRICI_003067"/>
<dbReference type="InterPro" id="IPR011701">
    <property type="entry name" value="MFS"/>
</dbReference>
<name>A0A642VA06_9ASCO</name>
<accession>A0A642VA06</accession>
<reference evidence="9" key="1">
    <citation type="journal article" date="2019" name="G3 (Bethesda)">
        <title>Genome Assemblies of Two Rare Opportunistic Yeast Pathogens: Diutina rugosa (syn. Candida rugosa) and Trichomonascus ciferrii (syn. Candida ciferrii).</title>
        <authorList>
            <person name="Mixao V."/>
            <person name="Saus E."/>
            <person name="Hansen A.P."/>
            <person name="Lass-Florl C."/>
            <person name="Gabaldon T."/>
        </authorList>
    </citation>
    <scope>NUCLEOTIDE SEQUENCE</scope>
    <source>
        <strain evidence="9">CBS 4856</strain>
    </source>
</reference>
<comment type="caution">
    <text evidence="9">The sequence shown here is derived from an EMBL/GenBank/DDBJ whole genome shotgun (WGS) entry which is preliminary data.</text>
</comment>
<comment type="subcellular location">
    <subcellularLocation>
        <location evidence="1">Membrane</location>
        <topology evidence="1">Multi-pass membrane protein</topology>
    </subcellularLocation>
</comment>
<dbReference type="PANTHER" id="PTHR23504">
    <property type="entry name" value="MAJOR FACILITATOR SUPERFAMILY DOMAIN-CONTAINING PROTEIN 10"/>
    <property type="match status" value="1"/>
</dbReference>
<protein>
    <recommendedName>
        <fullName evidence="8">Major facilitator superfamily (MFS) profile domain-containing protein</fullName>
    </recommendedName>
</protein>
<evidence type="ECO:0000313" key="10">
    <source>
        <dbReference type="Proteomes" id="UP000761534"/>
    </source>
</evidence>
<dbReference type="Proteomes" id="UP000761534">
    <property type="component" value="Unassembled WGS sequence"/>
</dbReference>
<evidence type="ECO:0000256" key="2">
    <source>
        <dbReference type="ARBA" id="ARBA00022448"/>
    </source>
</evidence>
<evidence type="ECO:0000256" key="5">
    <source>
        <dbReference type="ARBA" id="ARBA00023136"/>
    </source>
</evidence>
<keyword evidence="5 7" id="KW-0472">Membrane</keyword>
<feature type="transmembrane region" description="Helical" evidence="7">
    <location>
        <begin position="107"/>
        <end position="130"/>
    </location>
</feature>
<feature type="transmembrane region" description="Helical" evidence="7">
    <location>
        <begin position="338"/>
        <end position="357"/>
    </location>
</feature>
<dbReference type="InterPro" id="IPR036259">
    <property type="entry name" value="MFS_trans_sf"/>
</dbReference>
<keyword evidence="10" id="KW-1185">Reference proteome</keyword>
<evidence type="ECO:0000256" key="3">
    <source>
        <dbReference type="ARBA" id="ARBA00022692"/>
    </source>
</evidence>
<dbReference type="AlphaFoldDB" id="A0A642VA06"/>
<gene>
    <name evidence="9" type="ORF">TRICI_003067</name>
</gene>
<feature type="domain" description="Major facilitator superfamily (MFS) profile" evidence="8">
    <location>
        <begin position="1"/>
        <end position="461"/>
    </location>
</feature>
<evidence type="ECO:0000256" key="1">
    <source>
        <dbReference type="ARBA" id="ARBA00004141"/>
    </source>
</evidence>
<feature type="transmembrane region" description="Helical" evidence="7">
    <location>
        <begin position="16"/>
        <end position="35"/>
    </location>
</feature>
<feature type="transmembrane region" description="Helical" evidence="7">
    <location>
        <begin position="304"/>
        <end position="326"/>
    </location>
</feature>
<dbReference type="PANTHER" id="PTHR23504:SF15">
    <property type="entry name" value="MAJOR FACILITATOR SUPERFAMILY (MFS) PROFILE DOMAIN-CONTAINING PROTEIN"/>
    <property type="match status" value="1"/>
</dbReference>
<feature type="transmembrane region" description="Helical" evidence="7">
    <location>
        <begin position="47"/>
        <end position="64"/>
    </location>
</feature>
<feature type="compositionally biased region" description="Acidic residues" evidence="6">
    <location>
        <begin position="210"/>
        <end position="235"/>
    </location>
</feature>
<feature type="transmembrane region" description="Helical" evidence="7">
    <location>
        <begin position="150"/>
        <end position="172"/>
    </location>
</feature>
<dbReference type="Pfam" id="PF07690">
    <property type="entry name" value="MFS_1"/>
    <property type="match status" value="1"/>
</dbReference>
<evidence type="ECO:0000256" key="4">
    <source>
        <dbReference type="ARBA" id="ARBA00022989"/>
    </source>
</evidence>
<keyword evidence="4 7" id="KW-1133">Transmembrane helix</keyword>
<dbReference type="GO" id="GO:0016020">
    <property type="term" value="C:membrane"/>
    <property type="evidence" value="ECO:0007669"/>
    <property type="project" value="UniProtKB-SubCell"/>
</dbReference>
<keyword evidence="2" id="KW-0813">Transport</keyword>
<evidence type="ECO:0000259" key="8">
    <source>
        <dbReference type="PROSITE" id="PS50850"/>
    </source>
</evidence>
<dbReference type="OrthoDB" id="10262656at2759"/>
<evidence type="ECO:0000313" key="9">
    <source>
        <dbReference type="EMBL" id="KAA8913947.1"/>
    </source>
</evidence>
<evidence type="ECO:0000256" key="6">
    <source>
        <dbReference type="SAM" id="MobiDB-lite"/>
    </source>
</evidence>
<dbReference type="Gene3D" id="1.20.1250.20">
    <property type="entry name" value="MFS general substrate transporter like domains"/>
    <property type="match status" value="1"/>
</dbReference>
<feature type="transmembrane region" description="Helical" evidence="7">
    <location>
        <begin position="363"/>
        <end position="382"/>
    </location>
</feature>
<dbReference type="InterPro" id="IPR020846">
    <property type="entry name" value="MFS_dom"/>
</dbReference>
<dbReference type="GO" id="GO:0022857">
    <property type="term" value="F:transmembrane transporter activity"/>
    <property type="evidence" value="ECO:0007669"/>
    <property type="project" value="InterPro"/>
</dbReference>
<dbReference type="EMBL" id="SWFS01000213">
    <property type="protein sequence ID" value="KAA8913947.1"/>
    <property type="molecule type" value="Genomic_DNA"/>
</dbReference>
<keyword evidence="3 7" id="KW-0812">Transmembrane</keyword>
<feature type="region of interest" description="Disordered" evidence="6">
    <location>
        <begin position="208"/>
        <end position="237"/>
    </location>
</feature>